<dbReference type="WBParaSite" id="nRc.2.0.1.t05811-RA">
    <property type="protein sequence ID" value="nRc.2.0.1.t05811-RA"/>
    <property type="gene ID" value="nRc.2.0.1.g05811"/>
</dbReference>
<evidence type="ECO:0000313" key="2">
    <source>
        <dbReference type="Proteomes" id="UP000887565"/>
    </source>
</evidence>
<sequence length="272" mass="31517">MKKQKDKWNKSPEVSDNEDPSLQPRSMFDNPKRLQAAVTWAMKSEVTHRLLELLNFPVSPTFKLAICDPLQFETDPALPPIPHKVEDVWIECVAADQPLGDLTYQGTHYHYLPTTILSLLQVDGDWFQHLTTCMPLAQLLAWPYSAAKYVYINDLLIHHAQNFDPAMHSAFHNCMWYRANGNPRACLMDWINQIPERELSFSSNPGTYVCNRFALHPVIFDEDFQMETAIEQIDMDESDYTANRHSHFLFYSGLLNIIDFQNRFSFPAPVYC</sequence>
<dbReference type="AlphaFoldDB" id="A0A915HWW5"/>
<evidence type="ECO:0000313" key="3">
    <source>
        <dbReference type="WBParaSite" id="nRc.2.0.1.t05811-RA"/>
    </source>
</evidence>
<dbReference type="Proteomes" id="UP000887565">
    <property type="component" value="Unplaced"/>
</dbReference>
<keyword evidence="2" id="KW-1185">Reference proteome</keyword>
<feature type="compositionally biased region" description="Basic and acidic residues" evidence="1">
    <location>
        <begin position="1"/>
        <end position="10"/>
    </location>
</feature>
<organism evidence="2 3">
    <name type="scientific">Romanomermis culicivorax</name>
    <name type="common">Nematode worm</name>
    <dbReference type="NCBI Taxonomy" id="13658"/>
    <lineage>
        <taxon>Eukaryota</taxon>
        <taxon>Metazoa</taxon>
        <taxon>Ecdysozoa</taxon>
        <taxon>Nematoda</taxon>
        <taxon>Enoplea</taxon>
        <taxon>Dorylaimia</taxon>
        <taxon>Mermithida</taxon>
        <taxon>Mermithoidea</taxon>
        <taxon>Mermithidae</taxon>
        <taxon>Romanomermis</taxon>
    </lineage>
</organism>
<feature type="region of interest" description="Disordered" evidence="1">
    <location>
        <begin position="1"/>
        <end position="28"/>
    </location>
</feature>
<name>A0A915HWW5_ROMCU</name>
<accession>A0A915HWW5</accession>
<proteinExistence type="predicted"/>
<evidence type="ECO:0000256" key="1">
    <source>
        <dbReference type="SAM" id="MobiDB-lite"/>
    </source>
</evidence>
<protein>
    <submittedName>
        <fullName evidence="3">Uncharacterized protein</fullName>
    </submittedName>
</protein>
<reference evidence="3" key="1">
    <citation type="submission" date="2022-11" db="UniProtKB">
        <authorList>
            <consortium name="WormBaseParasite"/>
        </authorList>
    </citation>
    <scope>IDENTIFICATION</scope>
</reference>